<dbReference type="Pfam" id="PF05922">
    <property type="entry name" value="Inhibitor_I9"/>
    <property type="match status" value="1"/>
</dbReference>
<evidence type="ECO:0000313" key="2">
    <source>
        <dbReference type="EMBL" id="PKA64778.1"/>
    </source>
</evidence>
<dbReference type="InterPro" id="IPR010259">
    <property type="entry name" value="S8pro/Inhibitor_I9"/>
</dbReference>
<dbReference type="Gene3D" id="3.30.70.80">
    <property type="entry name" value="Peptidase S8 propeptide/proteinase inhibitor I9"/>
    <property type="match status" value="1"/>
</dbReference>
<keyword evidence="3" id="KW-1185">Reference proteome</keyword>
<evidence type="ECO:0000259" key="1">
    <source>
        <dbReference type="Pfam" id="PF05922"/>
    </source>
</evidence>
<evidence type="ECO:0000313" key="3">
    <source>
        <dbReference type="Proteomes" id="UP000236161"/>
    </source>
</evidence>
<dbReference type="STRING" id="1088818.A0A2I0BAF3"/>
<sequence>MAGRAEDKFAIEKDHAGEVAVEFASDPGTVTAAPHIVRLIHPDQVVDEFATEEDPACEVSEEVAGGPGADTIAVHIVHVNWPEDEEPEAFHIRTLASVVGSEEAAKEALVYHYTHAASGFAARLTPKQATDLSEKPGVLIVTPDRQCQLFR</sequence>
<reference evidence="2 3" key="1">
    <citation type="journal article" date="2017" name="Nature">
        <title>The Apostasia genome and the evolution of orchids.</title>
        <authorList>
            <person name="Zhang G.Q."/>
            <person name="Liu K.W."/>
            <person name="Li Z."/>
            <person name="Lohaus R."/>
            <person name="Hsiao Y.Y."/>
            <person name="Niu S.C."/>
            <person name="Wang J.Y."/>
            <person name="Lin Y.C."/>
            <person name="Xu Q."/>
            <person name="Chen L.J."/>
            <person name="Yoshida K."/>
            <person name="Fujiwara S."/>
            <person name="Wang Z.W."/>
            <person name="Zhang Y.Q."/>
            <person name="Mitsuda N."/>
            <person name="Wang M."/>
            <person name="Liu G.H."/>
            <person name="Pecoraro L."/>
            <person name="Huang H.X."/>
            <person name="Xiao X.J."/>
            <person name="Lin M."/>
            <person name="Wu X.Y."/>
            <person name="Wu W.L."/>
            <person name="Chen Y.Y."/>
            <person name="Chang S.B."/>
            <person name="Sakamoto S."/>
            <person name="Ohme-Takagi M."/>
            <person name="Yagi M."/>
            <person name="Zeng S.J."/>
            <person name="Shen C.Y."/>
            <person name="Yeh C.M."/>
            <person name="Luo Y.B."/>
            <person name="Tsai W.C."/>
            <person name="Van de Peer Y."/>
            <person name="Liu Z.J."/>
        </authorList>
    </citation>
    <scope>NUCLEOTIDE SEQUENCE [LARGE SCALE GENOMIC DNA]</scope>
    <source>
        <strain evidence="3">cv. Shenzhen</strain>
        <tissue evidence="2">Stem</tissue>
    </source>
</reference>
<proteinExistence type="predicted"/>
<dbReference type="PANTHER" id="PTHR48222:SF4">
    <property type="entry name" value="PROTEINASE INHIBITOR, PROPEPTIDE"/>
    <property type="match status" value="1"/>
</dbReference>
<name>A0A2I0BAF3_9ASPA</name>
<dbReference type="OrthoDB" id="687377at2759"/>
<feature type="domain" description="Inhibitor I9" evidence="1">
    <location>
        <begin position="75"/>
        <end position="149"/>
    </location>
</feature>
<dbReference type="PANTHER" id="PTHR48222">
    <property type="entry name" value="PROTEINASE INHIBITOR, PROPEPTIDE"/>
    <property type="match status" value="1"/>
</dbReference>
<gene>
    <name evidence="2" type="ORF">AXF42_Ash016809</name>
</gene>
<accession>A0A2I0BAF3</accession>
<dbReference type="AlphaFoldDB" id="A0A2I0BAF3"/>
<dbReference type="Proteomes" id="UP000236161">
    <property type="component" value="Unassembled WGS sequence"/>
</dbReference>
<organism evidence="2 3">
    <name type="scientific">Apostasia shenzhenica</name>
    <dbReference type="NCBI Taxonomy" id="1088818"/>
    <lineage>
        <taxon>Eukaryota</taxon>
        <taxon>Viridiplantae</taxon>
        <taxon>Streptophyta</taxon>
        <taxon>Embryophyta</taxon>
        <taxon>Tracheophyta</taxon>
        <taxon>Spermatophyta</taxon>
        <taxon>Magnoliopsida</taxon>
        <taxon>Liliopsida</taxon>
        <taxon>Asparagales</taxon>
        <taxon>Orchidaceae</taxon>
        <taxon>Apostasioideae</taxon>
        <taxon>Apostasia</taxon>
    </lineage>
</organism>
<dbReference type="EMBL" id="KZ451900">
    <property type="protein sequence ID" value="PKA64778.1"/>
    <property type="molecule type" value="Genomic_DNA"/>
</dbReference>
<protein>
    <recommendedName>
        <fullName evidence="1">Inhibitor I9 domain-containing protein</fullName>
    </recommendedName>
</protein>
<dbReference type="InterPro" id="IPR037045">
    <property type="entry name" value="S8pro/Inhibitor_I9_sf"/>
</dbReference>